<feature type="region of interest" description="Disordered" evidence="7">
    <location>
        <begin position="1"/>
        <end position="21"/>
    </location>
</feature>
<evidence type="ECO:0008006" key="11">
    <source>
        <dbReference type="Google" id="ProtNLM"/>
    </source>
</evidence>
<evidence type="ECO:0000313" key="9">
    <source>
        <dbReference type="EMBL" id="KIM68626.1"/>
    </source>
</evidence>
<evidence type="ECO:0000256" key="4">
    <source>
        <dbReference type="ARBA" id="ARBA00023098"/>
    </source>
</evidence>
<organism evidence="9 10">
    <name type="scientific">Scleroderma citrinum Foug A</name>
    <dbReference type="NCBI Taxonomy" id="1036808"/>
    <lineage>
        <taxon>Eukaryota</taxon>
        <taxon>Fungi</taxon>
        <taxon>Dikarya</taxon>
        <taxon>Basidiomycota</taxon>
        <taxon>Agaricomycotina</taxon>
        <taxon>Agaricomycetes</taxon>
        <taxon>Agaricomycetidae</taxon>
        <taxon>Boletales</taxon>
        <taxon>Sclerodermatineae</taxon>
        <taxon>Sclerodermataceae</taxon>
        <taxon>Scleroderma</taxon>
    </lineage>
</organism>
<sequence length="375" mass="41602">MEKFSAFRDPGTGIQPFLPPVPPSENDPFATLLSPVRVIIAVLRVILVAGVALLYCGLQYGLCTLLVPISPLRRALSGLCTRLLARVILYTLGFAHIHEEIVGKKRGKLHENPWRPQAGDIIVSNWSSWIDVLWIAYRFNPIFVLPLVEEPKPLVSDNLTTAVSYRPGHNKASGAPATLVPKQSASSRSAINSFRPVSLLAMIQATGRTPEKLSSTGAMPLEELRLSAQRPIIVFPECTTSNGRGLLRFAEVFEGFKVPVKQFNVFIMCIRYDPPTSRRSSPAHPIPSPSLNPLRHLFTLLSSLTPQLMSVRMVPLSESPSSQLFVVSEVVPEPTVDTLSEICASLMARVGKMKQVRFGWEDKIDFLNVYRSRRR</sequence>
<dbReference type="PANTHER" id="PTHR23063:SF60">
    <property type="entry name" value="LYSOPHOSPHATIDIC ACID:OLEOYL-COA ACYLTRANSFERASE 1"/>
    <property type="match status" value="1"/>
</dbReference>
<evidence type="ECO:0000256" key="5">
    <source>
        <dbReference type="ARBA" id="ARBA00023136"/>
    </source>
</evidence>
<feature type="transmembrane region" description="Helical" evidence="8">
    <location>
        <begin position="38"/>
        <end position="67"/>
    </location>
</feature>
<dbReference type="STRING" id="1036808.A0A0C3EL68"/>
<dbReference type="HOGENOM" id="CLU_048121_2_0_1"/>
<keyword evidence="5 8" id="KW-0472">Membrane</keyword>
<evidence type="ECO:0000256" key="8">
    <source>
        <dbReference type="SAM" id="Phobius"/>
    </source>
</evidence>
<protein>
    <recommendedName>
        <fullName evidence="11">Phospholipid/glycerol acyltransferase domain-containing protein</fullName>
    </recommendedName>
</protein>
<dbReference type="AlphaFoldDB" id="A0A0C3EL68"/>
<dbReference type="GO" id="GO:0006629">
    <property type="term" value="P:lipid metabolic process"/>
    <property type="evidence" value="ECO:0007669"/>
    <property type="project" value="UniProtKB-KW"/>
</dbReference>
<evidence type="ECO:0000256" key="7">
    <source>
        <dbReference type="SAM" id="MobiDB-lite"/>
    </source>
</evidence>
<evidence type="ECO:0000256" key="1">
    <source>
        <dbReference type="ARBA" id="ARBA00022679"/>
    </source>
</evidence>
<keyword evidence="10" id="KW-1185">Reference proteome</keyword>
<evidence type="ECO:0000256" key="2">
    <source>
        <dbReference type="ARBA" id="ARBA00022692"/>
    </source>
</evidence>
<evidence type="ECO:0000256" key="3">
    <source>
        <dbReference type="ARBA" id="ARBA00022989"/>
    </source>
</evidence>
<proteinExistence type="predicted"/>
<keyword evidence="2 8" id="KW-0812">Transmembrane</keyword>
<keyword evidence="1" id="KW-0808">Transferase</keyword>
<evidence type="ECO:0000313" key="10">
    <source>
        <dbReference type="Proteomes" id="UP000053989"/>
    </source>
</evidence>
<dbReference type="GO" id="GO:0016746">
    <property type="term" value="F:acyltransferase activity"/>
    <property type="evidence" value="ECO:0007669"/>
    <property type="project" value="UniProtKB-KW"/>
</dbReference>
<dbReference type="InParanoid" id="A0A0C3EL68"/>
<keyword evidence="4" id="KW-0443">Lipid metabolism</keyword>
<dbReference type="EMBL" id="KN822008">
    <property type="protein sequence ID" value="KIM68626.1"/>
    <property type="molecule type" value="Genomic_DNA"/>
</dbReference>
<dbReference type="OrthoDB" id="272512at2759"/>
<evidence type="ECO:0000256" key="6">
    <source>
        <dbReference type="ARBA" id="ARBA00023315"/>
    </source>
</evidence>
<keyword evidence="3 8" id="KW-1133">Transmembrane helix</keyword>
<dbReference type="PANTHER" id="PTHR23063">
    <property type="entry name" value="PHOSPHOLIPID ACYLTRANSFERASE"/>
    <property type="match status" value="1"/>
</dbReference>
<reference evidence="10" key="2">
    <citation type="submission" date="2015-01" db="EMBL/GenBank/DDBJ databases">
        <title>Evolutionary Origins and Diversification of the Mycorrhizal Mutualists.</title>
        <authorList>
            <consortium name="DOE Joint Genome Institute"/>
            <consortium name="Mycorrhizal Genomics Consortium"/>
            <person name="Kohler A."/>
            <person name="Kuo A."/>
            <person name="Nagy L.G."/>
            <person name="Floudas D."/>
            <person name="Copeland A."/>
            <person name="Barry K.W."/>
            <person name="Cichocki N."/>
            <person name="Veneault-Fourrey C."/>
            <person name="LaButti K."/>
            <person name="Lindquist E.A."/>
            <person name="Lipzen A."/>
            <person name="Lundell T."/>
            <person name="Morin E."/>
            <person name="Murat C."/>
            <person name="Riley R."/>
            <person name="Ohm R."/>
            <person name="Sun H."/>
            <person name="Tunlid A."/>
            <person name="Henrissat B."/>
            <person name="Grigoriev I.V."/>
            <person name="Hibbett D.S."/>
            <person name="Martin F."/>
        </authorList>
    </citation>
    <scope>NUCLEOTIDE SEQUENCE [LARGE SCALE GENOMIC DNA]</scope>
    <source>
        <strain evidence="10">Foug A</strain>
    </source>
</reference>
<name>A0A0C3EL68_9AGAM</name>
<accession>A0A0C3EL68</accession>
<gene>
    <name evidence="9" type="ORF">SCLCIDRAFT_1208822</name>
</gene>
<reference evidence="9 10" key="1">
    <citation type="submission" date="2014-04" db="EMBL/GenBank/DDBJ databases">
        <authorList>
            <consortium name="DOE Joint Genome Institute"/>
            <person name="Kuo A."/>
            <person name="Kohler A."/>
            <person name="Nagy L.G."/>
            <person name="Floudas D."/>
            <person name="Copeland A."/>
            <person name="Barry K.W."/>
            <person name="Cichocki N."/>
            <person name="Veneault-Fourrey C."/>
            <person name="LaButti K."/>
            <person name="Lindquist E.A."/>
            <person name="Lipzen A."/>
            <person name="Lundell T."/>
            <person name="Morin E."/>
            <person name="Murat C."/>
            <person name="Sun H."/>
            <person name="Tunlid A."/>
            <person name="Henrissat B."/>
            <person name="Grigoriev I.V."/>
            <person name="Hibbett D.S."/>
            <person name="Martin F."/>
            <person name="Nordberg H.P."/>
            <person name="Cantor M.N."/>
            <person name="Hua S.X."/>
        </authorList>
    </citation>
    <scope>NUCLEOTIDE SEQUENCE [LARGE SCALE GENOMIC DNA]</scope>
    <source>
        <strain evidence="9 10">Foug A</strain>
    </source>
</reference>
<keyword evidence="6" id="KW-0012">Acyltransferase</keyword>
<dbReference type="FunCoup" id="A0A0C3EL68">
    <property type="interactions" value="52"/>
</dbReference>
<dbReference type="Proteomes" id="UP000053989">
    <property type="component" value="Unassembled WGS sequence"/>
</dbReference>